<keyword evidence="1 3" id="KW-0328">Glycosyltransferase</keyword>
<sequence>MCFVSRSLVWLFWSLLASVTVLQVKRINPTSGEHSAIIPRNETRCTPFICSKFLEQWKKLYIAQKEILLLISQHTSPSMLQQNNAPKHFDLYNYFIDICLFQLMNLENIRSKAHNWKMQESMMKYVRKVIHRNQNPKNCRNIEVIAYDPKSICGFGCQIHHLAYCLMVALGEGKPLVVKTSPWNEFGSIFDVIMPLSQTCHYGMIKTNHLKVKYIEVEDEFPKKEILPRAFRKYMMEKIEEFHTDPFLWYISQIIIYIMRLRPNTWKIIQPMKLKSPIVGVHVRRTDYMLTEAKSYPIEEYMKYVQLYFRKHETTSKISTKSVYLATDDQQIIAEFRNK</sequence>
<dbReference type="EMBL" id="JWZT01002708">
    <property type="protein sequence ID" value="KII68809.1"/>
    <property type="molecule type" value="Genomic_DNA"/>
</dbReference>
<feature type="region of interest" description="Important for donor substrate binding" evidence="3">
    <location>
        <begin position="284"/>
        <end position="285"/>
    </location>
</feature>
<gene>
    <name evidence="6" type="ORF">RF11_09446</name>
</gene>
<dbReference type="GO" id="GO:0046921">
    <property type="term" value="F:alpha-(1-&gt;6)-fucosyltransferase activity"/>
    <property type="evidence" value="ECO:0007669"/>
    <property type="project" value="TreeGrafter"/>
</dbReference>
<dbReference type="InterPro" id="IPR027350">
    <property type="entry name" value="GT23_dom"/>
</dbReference>
<dbReference type="PROSITE" id="PS51659">
    <property type="entry name" value="GT23"/>
    <property type="match status" value="1"/>
</dbReference>
<protein>
    <submittedName>
        <fullName evidence="6">Alpha-(1,6)-fucosyltransferase</fullName>
    </submittedName>
</protein>
<proteinExistence type="inferred from homology"/>
<dbReference type="PANTHER" id="PTHR13132:SF29">
    <property type="entry name" value="ALPHA-(1,6)-FUCOSYLTRANSFERASE"/>
    <property type="match status" value="1"/>
</dbReference>
<feature type="chain" id="PRO_5002167221" evidence="4">
    <location>
        <begin position="18"/>
        <end position="339"/>
    </location>
</feature>
<evidence type="ECO:0000256" key="2">
    <source>
        <dbReference type="ARBA" id="ARBA00022679"/>
    </source>
</evidence>
<evidence type="ECO:0000256" key="1">
    <source>
        <dbReference type="ARBA" id="ARBA00022676"/>
    </source>
</evidence>
<evidence type="ECO:0000313" key="6">
    <source>
        <dbReference type="EMBL" id="KII68809.1"/>
    </source>
</evidence>
<dbReference type="OrthoDB" id="2014825at2759"/>
<name>A0A0C2ITP6_THEKT</name>
<keyword evidence="4" id="KW-0732">Signal</keyword>
<feature type="domain" description="GT23" evidence="5">
    <location>
        <begin position="138"/>
        <end position="339"/>
    </location>
</feature>
<comment type="similarity">
    <text evidence="3">Belongs to the glycosyltransferase 23 family.</text>
</comment>
<evidence type="ECO:0000313" key="7">
    <source>
        <dbReference type="Proteomes" id="UP000031668"/>
    </source>
</evidence>
<dbReference type="Proteomes" id="UP000031668">
    <property type="component" value="Unassembled WGS sequence"/>
</dbReference>
<evidence type="ECO:0000256" key="3">
    <source>
        <dbReference type="PROSITE-ProRule" id="PRU00992"/>
    </source>
</evidence>
<reference evidence="6 7" key="1">
    <citation type="journal article" date="2014" name="Genome Biol. Evol.">
        <title>The genome of the myxosporean Thelohanellus kitauei shows adaptations to nutrient acquisition within its fish host.</title>
        <authorList>
            <person name="Yang Y."/>
            <person name="Xiong J."/>
            <person name="Zhou Z."/>
            <person name="Huo F."/>
            <person name="Miao W."/>
            <person name="Ran C."/>
            <person name="Liu Y."/>
            <person name="Zhang J."/>
            <person name="Feng J."/>
            <person name="Wang M."/>
            <person name="Wang M."/>
            <person name="Wang L."/>
            <person name="Yao B."/>
        </authorList>
    </citation>
    <scope>NUCLEOTIDE SEQUENCE [LARGE SCALE GENOMIC DNA]</scope>
    <source>
        <strain evidence="6">Wuqing</strain>
    </source>
</reference>
<comment type="caution">
    <text evidence="6">The sequence shown here is derived from an EMBL/GenBank/DDBJ whole genome shotgun (WGS) entry which is preliminary data.</text>
</comment>
<dbReference type="PANTHER" id="PTHR13132">
    <property type="entry name" value="ALPHA- 1,6 -FUCOSYLTRANSFERASE"/>
    <property type="match status" value="1"/>
</dbReference>
<organism evidence="6 7">
    <name type="scientific">Thelohanellus kitauei</name>
    <name type="common">Myxosporean</name>
    <dbReference type="NCBI Taxonomy" id="669202"/>
    <lineage>
        <taxon>Eukaryota</taxon>
        <taxon>Metazoa</taxon>
        <taxon>Cnidaria</taxon>
        <taxon>Myxozoa</taxon>
        <taxon>Myxosporea</taxon>
        <taxon>Bivalvulida</taxon>
        <taxon>Platysporina</taxon>
        <taxon>Myxobolidae</taxon>
        <taxon>Thelohanellus</taxon>
    </lineage>
</organism>
<accession>A0A0C2ITP6</accession>
<evidence type="ECO:0000256" key="4">
    <source>
        <dbReference type="SAM" id="SignalP"/>
    </source>
</evidence>
<dbReference type="Pfam" id="PF19745">
    <property type="entry name" value="FUT8_N_cat"/>
    <property type="match status" value="1"/>
</dbReference>
<dbReference type="AlphaFoldDB" id="A0A0C2ITP6"/>
<dbReference type="GO" id="GO:0006487">
    <property type="term" value="P:protein N-linked glycosylation"/>
    <property type="evidence" value="ECO:0007669"/>
    <property type="project" value="TreeGrafter"/>
</dbReference>
<keyword evidence="7" id="KW-1185">Reference proteome</keyword>
<evidence type="ECO:0000259" key="5">
    <source>
        <dbReference type="PROSITE" id="PS51659"/>
    </source>
</evidence>
<keyword evidence="2 3" id="KW-0808">Transferase</keyword>
<dbReference type="InterPro" id="IPR045573">
    <property type="entry name" value="Fut8_N_cat"/>
</dbReference>
<dbReference type="Gene3D" id="3.40.50.11350">
    <property type="match status" value="1"/>
</dbReference>
<feature type="signal peptide" evidence="4">
    <location>
        <begin position="1"/>
        <end position="17"/>
    </location>
</feature>